<sequence length="691" mass="78712">MSETDTVGQHISKIETMAQSLADVGEPVGEIDKIAKTLGSLPFKYGSFITAWDSYDENKQTFDNLTARLLKEEQRLAQGDETTSALAVIKEFSYDENKQTFDNLTARLLKEEQRLAQGDETTSALAAIKVSQSKSKLRSSGNETKRSFSKKNLECYYCHKKGHFKSECRNLQSKRNAEKSQNNSQAFSAEIKNILTEGYENVWLADSAASKHMTFHKEFENFEKRSTSRYALLEWPILQNNEEAEGAQPAERNEVTAETEDAKIEQIENRQLRNRENIQPPARYRDDIVACAAVVEEPQTYEEAKSSNEMQQWQEAMEEAKSSNEMQQWQEAMEEEIRSLNKNNTQQWQEAMEEEIRSLNKNNTWALVPLPENRIGIDYNETFSPVIRYDSIRILLAIAATRNLEINKKNNTWTLVPLPENRKVIGCNQPRLSMKLCNLQGTKNIGIRYNGDLQLTIYSDADFAGDCDTRRSTTGYVSLLATGPVTWSSHRQKCVTKSTAEAEYIAASDADAEIVWLRNFLKEIEISEHREDEGYLPERNNNTRKTVNEDVGNGVERQPSLKIYYLEQYSNITQRLLKIKQEETVQQYNTTIVEDKTRRVCLGPEVVAQPPLVERVQKAKSKRTSTPGNSKSSSDNISNKKKISKVDDSSSGESLEEPVYTEDKDEMDPEDYGSDETVLAVLKSKLEAGCW</sequence>
<keyword evidence="1" id="KW-0863">Zinc-finger</keyword>
<dbReference type="AlphaFoldDB" id="A0AAW1K1F9"/>
<dbReference type="InterPro" id="IPR001878">
    <property type="entry name" value="Znf_CCHC"/>
</dbReference>
<organism evidence="4 5">
    <name type="scientific">Popillia japonica</name>
    <name type="common">Japanese beetle</name>
    <dbReference type="NCBI Taxonomy" id="7064"/>
    <lineage>
        <taxon>Eukaryota</taxon>
        <taxon>Metazoa</taxon>
        <taxon>Ecdysozoa</taxon>
        <taxon>Arthropoda</taxon>
        <taxon>Hexapoda</taxon>
        <taxon>Insecta</taxon>
        <taxon>Pterygota</taxon>
        <taxon>Neoptera</taxon>
        <taxon>Endopterygota</taxon>
        <taxon>Coleoptera</taxon>
        <taxon>Polyphaga</taxon>
        <taxon>Scarabaeiformia</taxon>
        <taxon>Scarabaeidae</taxon>
        <taxon>Rutelinae</taxon>
        <taxon>Popillia</taxon>
    </lineage>
</organism>
<keyword evidence="5" id="KW-1185">Reference proteome</keyword>
<gene>
    <name evidence="4" type="ORF">QE152_g25640</name>
</gene>
<dbReference type="Gene3D" id="4.10.60.10">
    <property type="entry name" value="Zinc finger, CCHC-type"/>
    <property type="match status" value="1"/>
</dbReference>
<evidence type="ECO:0000256" key="1">
    <source>
        <dbReference type="PROSITE-ProRule" id="PRU00047"/>
    </source>
</evidence>
<name>A0AAW1K1F9_POPJA</name>
<dbReference type="PROSITE" id="PS50158">
    <property type="entry name" value="ZF_CCHC"/>
    <property type="match status" value="1"/>
</dbReference>
<comment type="caution">
    <text evidence="4">The sequence shown here is derived from an EMBL/GenBank/DDBJ whole genome shotgun (WGS) entry which is preliminary data.</text>
</comment>
<dbReference type="EMBL" id="JASPKY010000284">
    <property type="protein sequence ID" value="KAK9711127.1"/>
    <property type="molecule type" value="Genomic_DNA"/>
</dbReference>
<feature type="region of interest" description="Disordered" evidence="2">
    <location>
        <begin position="612"/>
        <end position="676"/>
    </location>
</feature>
<dbReference type="SUPFAM" id="SSF57756">
    <property type="entry name" value="Retrovirus zinc finger-like domains"/>
    <property type="match status" value="1"/>
</dbReference>
<reference evidence="4 5" key="1">
    <citation type="journal article" date="2024" name="BMC Genomics">
        <title>De novo assembly and annotation of Popillia japonica's genome with initial clues to its potential as an invasive pest.</title>
        <authorList>
            <person name="Cucini C."/>
            <person name="Boschi S."/>
            <person name="Funari R."/>
            <person name="Cardaioli E."/>
            <person name="Iannotti N."/>
            <person name="Marturano G."/>
            <person name="Paoli F."/>
            <person name="Bruttini M."/>
            <person name="Carapelli A."/>
            <person name="Frati F."/>
            <person name="Nardi F."/>
        </authorList>
    </citation>
    <scope>NUCLEOTIDE SEQUENCE [LARGE SCALE GENOMIC DNA]</scope>
    <source>
        <strain evidence="4">DMR45628</strain>
    </source>
</reference>
<keyword evidence="1" id="KW-0862">Zinc</keyword>
<dbReference type="GO" id="GO:0008270">
    <property type="term" value="F:zinc ion binding"/>
    <property type="evidence" value="ECO:0007669"/>
    <property type="project" value="UniProtKB-KW"/>
</dbReference>
<feature type="region of interest" description="Disordered" evidence="2">
    <location>
        <begin position="241"/>
        <end position="260"/>
    </location>
</feature>
<dbReference type="Pfam" id="PF14223">
    <property type="entry name" value="Retrotran_gag_2"/>
    <property type="match status" value="1"/>
</dbReference>
<dbReference type="InterPro" id="IPR036875">
    <property type="entry name" value="Znf_CCHC_sf"/>
</dbReference>
<dbReference type="PANTHER" id="PTHR11439">
    <property type="entry name" value="GAG-POL-RELATED RETROTRANSPOSON"/>
    <property type="match status" value="1"/>
</dbReference>
<evidence type="ECO:0000256" key="2">
    <source>
        <dbReference type="SAM" id="MobiDB-lite"/>
    </source>
</evidence>
<feature type="domain" description="CCHC-type" evidence="3">
    <location>
        <begin position="155"/>
        <end position="170"/>
    </location>
</feature>
<evidence type="ECO:0000259" key="3">
    <source>
        <dbReference type="PROSITE" id="PS50158"/>
    </source>
</evidence>
<feature type="compositionally biased region" description="Basic and acidic residues" evidence="2">
    <location>
        <begin position="251"/>
        <end position="260"/>
    </location>
</feature>
<dbReference type="CDD" id="cd09272">
    <property type="entry name" value="RNase_HI_RT_Ty1"/>
    <property type="match status" value="1"/>
</dbReference>
<dbReference type="SMART" id="SM00343">
    <property type="entry name" value="ZnF_C2HC"/>
    <property type="match status" value="1"/>
</dbReference>
<protein>
    <recommendedName>
        <fullName evidence="3">CCHC-type domain-containing protein</fullName>
    </recommendedName>
</protein>
<evidence type="ECO:0000313" key="4">
    <source>
        <dbReference type="EMBL" id="KAK9711127.1"/>
    </source>
</evidence>
<feature type="compositionally biased region" description="Acidic residues" evidence="2">
    <location>
        <begin position="654"/>
        <end position="674"/>
    </location>
</feature>
<keyword evidence="1" id="KW-0479">Metal-binding</keyword>
<accession>A0AAW1K1F9</accession>
<evidence type="ECO:0000313" key="5">
    <source>
        <dbReference type="Proteomes" id="UP001458880"/>
    </source>
</evidence>
<dbReference type="GO" id="GO:0003676">
    <property type="term" value="F:nucleic acid binding"/>
    <property type="evidence" value="ECO:0007669"/>
    <property type="project" value="InterPro"/>
</dbReference>
<proteinExistence type="predicted"/>
<dbReference type="Proteomes" id="UP001458880">
    <property type="component" value="Unassembled WGS sequence"/>
</dbReference>